<dbReference type="PANTHER" id="PTHR33546">
    <property type="entry name" value="LARGE, MULTIFUNCTIONAL SECRETED PROTEIN-RELATED"/>
    <property type="match status" value="1"/>
</dbReference>
<dbReference type="InterPro" id="IPR022269">
    <property type="entry name" value="SO_2930-like_C"/>
</dbReference>
<dbReference type="PANTHER" id="PTHR33546:SF1">
    <property type="entry name" value="LARGE, MULTIFUNCTIONAL SECRETED PROTEIN"/>
    <property type="match status" value="1"/>
</dbReference>
<dbReference type="SUPFAM" id="SSF46626">
    <property type="entry name" value="Cytochrome c"/>
    <property type="match status" value="1"/>
</dbReference>
<dbReference type="GO" id="GO:0009055">
    <property type="term" value="F:electron transfer activity"/>
    <property type="evidence" value="ECO:0007669"/>
    <property type="project" value="InterPro"/>
</dbReference>
<reference evidence="6 7" key="1">
    <citation type="submission" date="2019-02" db="EMBL/GenBank/DDBJ databases">
        <title>Deep-cultivation of Planctomycetes and their phenomic and genomic characterization uncovers novel biology.</title>
        <authorList>
            <person name="Wiegand S."/>
            <person name="Jogler M."/>
            <person name="Boedeker C."/>
            <person name="Pinto D."/>
            <person name="Vollmers J."/>
            <person name="Rivas-Marin E."/>
            <person name="Kohn T."/>
            <person name="Peeters S.H."/>
            <person name="Heuer A."/>
            <person name="Rast P."/>
            <person name="Oberbeckmann S."/>
            <person name="Bunk B."/>
            <person name="Jeske O."/>
            <person name="Meyerdierks A."/>
            <person name="Storesund J.E."/>
            <person name="Kallscheuer N."/>
            <person name="Luecker S."/>
            <person name="Lage O.M."/>
            <person name="Pohl T."/>
            <person name="Merkel B.J."/>
            <person name="Hornburger P."/>
            <person name="Mueller R.-W."/>
            <person name="Bruemmer F."/>
            <person name="Labrenz M."/>
            <person name="Spormann A.M."/>
            <person name="Op den Camp H."/>
            <person name="Overmann J."/>
            <person name="Amann R."/>
            <person name="Jetten M.S.M."/>
            <person name="Mascher T."/>
            <person name="Medema M.H."/>
            <person name="Devos D.P."/>
            <person name="Kaster A.-K."/>
            <person name="Ovreas L."/>
            <person name="Rohde M."/>
            <person name="Galperin M.Y."/>
            <person name="Jogler C."/>
        </authorList>
    </citation>
    <scope>NUCLEOTIDE SEQUENCE [LARGE SCALE GENOMIC DNA]</scope>
    <source>
        <strain evidence="6 7">Mal52</strain>
    </source>
</reference>
<dbReference type="InterPro" id="IPR013427">
    <property type="entry name" value="Haem-bd_dom_put"/>
</dbReference>
<evidence type="ECO:0000256" key="1">
    <source>
        <dbReference type="ARBA" id="ARBA00022617"/>
    </source>
</evidence>
<evidence type="ECO:0000256" key="3">
    <source>
        <dbReference type="ARBA" id="ARBA00023004"/>
    </source>
</evidence>
<dbReference type="Gene3D" id="1.10.760.10">
    <property type="entry name" value="Cytochrome c-like domain"/>
    <property type="match status" value="1"/>
</dbReference>
<evidence type="ECO:0000256" key="2">
    <source>
        <dbReference type="ARBA" id="ARBA00022723"/>
    </source>
</evidence>
<evidence type="ECO:0000259" key="5">
    <source>
        <dbReference type="PROSITE" id="PS51007"/>
    </source>
</evidence>
<keyword evidence="2 4" id="KW-0479">Metal-binding</keyword>
<dbReference type="PROSITE" id="PS51007">
    <property type="entry name" value="CYTC"/>
    <property type="match status" value="1"/>
</dbReference>
<protein>
    <submittedName>
        <fullName evidence="6">Cytochrome c</fullName>
    </submittedName>
</protein>
<dbReference type="GO" id="GO:0020037">
    <property type="term" value="F:heme binding"/>
    <property type="evidence" value="ECO:0007669"/>
    <property type="project" value="InterPro"/>
</dbReference>
<dbReference type="RefSeq" id="WP_145375422.1">
    <property type="nucleotide sequence ID" value="NZ_CP036276.1"/>
</dbReference>
<feature type="domain" description="Cytochrome c" evidence="5">
    <location>
        <begin position="431"/>
        <end position="567"/>
    </location>
</feature>
<accession>A0A517ZLC2</accession>
<dbReference type="NCBIfam" id="TIGR03806">
    <property type="entry name" value="chp_HNE_0200"/>
    <property type="match status" value="1"/>
</dbReference>
<dbReference type="GO" id="GO:0046872">
    <property type="term" value="F:metal ion binding"/>
    <property type="evidence" value="ECO:0007669"/>
    <property type="project" value="UniProtKB-KW"/>
</dbReference>
<dbReference type="NCBIfam" id="TIGR02603">
    <property type="entry name" value="CxxCH_TIGR02603"/>
    <property type="match status" value="1"/>
</dbReference>
<evidence type="ECO:0000313" key="6">
    <source>
        <dbReference type="EMBL" id="QDU43294.1"/>
    </source>
</evidence>
<evidence type="ECO:0000256" key="4">
    <source>
        <dbReference type="PROSITE-ProRule" id="PRU00433"/>
    </source>
</evidence>
<dbReference type="AlphaFoldDB" id="A0A517ZLC2"/>
<dbReference type="SUPFAM" id="SSF48695">
    <property type="entry name" value="Multiheme cytochromes"/>
    <property type="match status" value="1"/>
</dbReference>
<organism evidence="6 7">
    <name type="scientific">Symmachiella dynata</name>
    <dbReference type="NCBI Taxonomy" id="2527995"/>
    <lineage>
        <taxon>Bacteria</taxon>
        <taxon>Pseudomonadati</taxon>
        <taxon>Planctomycetota</taxon>
        <taxon>Planctomycetia</taxon>
        <taxon>Planctomycetales</taxon>
        <taxon>Planctomycetaceae</taxon>
        <taxon>Symmachiella</taxon>
    </lineage>
</organism>
<keyword evidence="1 4" id="KW-0349">Heme</keyword>
<dbReference type="PROSITE" id="PS51257">
    <property type="entry name" value="PROKAR_LIPOPROTEIN"/>
    <property type="match status" value="1"/>
</dbReference>
<dbReference type="EMBL" id="CP036276">
    <property type="protein sequence ID" value="QDU43294.1"/>
    <property type="molecule type" value="Genomic_DNA"/>
</dbReference>
<dbReference type="KEGG" id="sdyn:Mal52_17660"/>
<sequence>MMSSRPHSASAAGRWRLWLVGGCLIAWIGGCGSNQTPPPSGAQVQEPAQVEKVAAKPAAVVAEVKKTPKKKKRKRRERPKPYLSEYGLFEGPMAEMKPAAGVMPYDLNSALFSDYAWKSRFIKLPEGEKIEYREGTAFEFPVGTVIAKTFYFPIDFNDPTQGRRLIETRILLLRESGWIGVPYLWNDEQTDAVSEVAGETVNVSWKHYDGQERSNPYIVPNANDCKRCHTTGELFEPIGPRARYLNKDYEYPDGPENQLVHWTQAGILTGAPDDPAQAPKSAAWKDEQSGTVAERARAWLEINCAHCHSSTGPARNSGLHLLASVTDPYKLGVYKTPVAAGRGSGGHKYDIVPGNPDESIMLFRLMATHPGMAMPEFGRSLVEDESVALIHRWIEEMQVPEGFDVSNGIGEFETLTDEQLATFAQEVAEQGDAARGEEVFHRQRVNCFKCHTIGGAGERFGPDLLQPLGDKSLNYLIEALLLPNKAIPKGFETVNVITDSGDTYAGIVLEENDSELVLRDLTRPEIRIPQSSIAQRNAGVSLMPANAVSTLPRQDVVDLLRFLMELGQPGTFEVTSAPVIRSWQVLDPLPSNIARVDANRFIADLPERRDLTWEAAYSRTNGALALESAMAVPQSSLRIVRCQFDVTKAGNVAVKLNAADGLRVWLDGVAVDPAQLDSMNVEPGTRELTFMIDLDQRNDKTLRCEIHPAAKSPAAVQL</sequence>
<name>A0A517ZLC2_9PLAN</name>
<dbReference type="InterPro" id="IPR009056">
    <property type="entry name" value="Cyt_c-like_dom"/>
</dbReference>
<dbReference type="InterPro" id="IPR036909">
    <property type="entry name" value="Cyt_c-like_dom_sf"/>
</dbReference>
<evidence type="ECO:0000313" key="7">
    <source>
        <dbReference type="Proteomes" id="UP000319383"/>
    </source>
</evidence>
<dbReference type="Proteomes" id="UP000319383">
    <property type="component" value="Chromosome"/>
</dbReference>
<keyword evidence="7" id="KW-1185">Reference proteome</keyword>
<keyword evidence="3 4" id="KW-0408">Iron</keyword>
<dbReference type="InterPro" id="IPR036280">
    <property type="entry name" value="Multihaem_cyt_sf"/>
</dbReference>
<gene>
    <name evidence="6" type="ORF">Mal52_17660</name>
</gene>
<proteinExistence type="predicted"/>